<feature type="transmembrane region" description="Helical" evidence="1">
    <location>
        <begin position="173"/>
        <end position="196"/>
    </location>
</feature>
<feature type="transmembrane region" description="Helical" evidence="1">
    <location>
        <begin position="339"/>
        <end position="358"/>
    </location>
</feature>
<evidence type="ECO:0000256" key="1">
    <source>
        <dbReference type="SAM" id="Phobius"/>
    </source>
</evidence>
<dbReference type="RefSeq" id="WP_344052087.1">
    <property type="nucleotide sequence ID" value="NZ_BAAAPK010000001.1"/>
</dbReference>
<evidence type="ECO:0000313" key="3">
    <source>
        <dbReference type="Proteomes" id="UP001500596"/>
    </source>
</evidence>
<gene>
    <name evidence="2" type="ORF">GCM10009807_09270</name>
</gene>
<reference evidence="3" key="1">
    <citation type="journal article" date="2019" name="Int. J. Syst. Evol. Microbiol.">
        <title>The Global Catalogue of Microorganisms (GCM) 10K type strain sequencing project: providing services to taxonomists for standard genome sequencing and annotation.</title>
        <authorList>
            <consortium name="The Broad Institute Genomics Platform"/>
            <consortium name="The Broad Institute Genome Sequencing Center for Infectious Disease"/>
            <person name="Wu L."/>
            <person name="Ma J."/>
        </authorList>
    </citation>
    <scope>NUCLEOTIDE SEQUENCE [LARGE SCALE GENOMIC DNA]</scope>
    <source>
        <strain evidence="3">JCM 15575</strain>
    </source>
</reference>
<accession>A0ABP4SBP7</accession>
<feature type="transmembrane region" description="Helical" evidence="1">
    <location>
        <begin position="137"/>
        <end position="161"/>
    </location>
</feature>
<keyword evidence="1" id="KW-0472">Membrane</keyword>
<feature type="transmembrane region" description="Helical" evidence="1">
    <location>
        <begin position="21"/>
        <end position="44"/>
    </location>
</feature>
<protein>
    <submittedName>
        <fullName evidence="2">ABC transporter permease subunit</fullName>
    </submittedName>
</protein>
<dbReference type="Proteomes" id="UP001500596">
    <property type="component" value="Unassembled WGS sequence"/>
</dbReference>
<dbReference type="EMBL" id="BAAAPK010000001">
    <property type="protein sequence ID" value="GAA1667242.1"/>
    <property type="molecule type" value="Genomic_DNA"/>
</dbReference>
<keyword evidence="1" id="KW-1133">Transmembrane helix</keyword>
<sequence length="375" mass="39686">MNAARIGTIFRLELLQRVRSVAWYVLLGIFAVLLLIVTALTFLAVPPDPTGPAGSAIFSIIVYFVLLLVVLVSPTLSGNAINGDRDAATLAPVQITLATTADIIVGKLLAAWATGLAFLVVAVPFLILAMAAGGVSLSVLLVSLAILVVEIGVVAAIGIGFSGILARPLFSVAVTYLVVAALVIGTLIAFGLGTAASRIEVESRSRYLEPAPTQSLPTVPPECMTAEPGQTEPLPQCMTPMPMPEPQYVCGPWSTTRYDSARTDTVWWILAANPFVILADATPSRFENGYPVDLFGNVKVLVRGAQKAPEAVQEYDGCVEGEQSYPTSEEQIAGSTPSWFVGLGVQLVLAGLLLWGAWSRTRTPSRRMPPGTRIA</sequence>
<organism evidence="2 3">
    <name type="scientific">Microbacterium lacus</name>
    <dbReference type="NCBI Taxonomy" id="415217"/>
    <lineage>
        <taxon>Bacteria</taxon>
        <taxon>Bacillati</taxon>
        <taxon>Actinomycetota</taxon>
        <taxon>Actinomycetes</taxon>
        <taxon>Micrococcales</taxon>
        <taxon>Microbacteriaceae</taxon>
        <taxon>Microbacterium</taxon>
    </lineage>
</organism>
<proteinExistence type="predicted"/>
<keyword evidence="1" id="KW-0812">Transmembrane</keyword>
<feature type="transmembrane region" description="Helical" evidence="1">
    <location>
        <begin position="109"/>
        <end position="131"/>
    </location>
</feature>
<evidence type="ECO:0000313" key="2">
    <source>
        <dbReference type="EMBL" id="GAA1667242.1"/>
    </source>
</evidence>
<name>A0ABP4SBP7_9MICO</name>
<keyword evidence="3" id="KW-1185">Reference proteome</keyword>
<comment type="caution">
    <text evidence="2">The sequence shown here is derived from an EMBL/GenBank/DDBJ whole genome shotgun (WGS) entry which is preliminary data.</text>
</comment>
<feature type="transmembrane region" description="Helical" evidence="1">
    <location>
        <begin position="56"/>
        <end position="76"/>
    </location>
</feature>